<organism evidence="2 3">
    <name type="scientific">Acipenser ruthenus</name>
    <name type="common">Sterlet sturgeon</name>
    <dbReference type="NCBI Taxonomy" id="7906"/>
    <lineage>
        <taxon>Eukaryota</taxon>
        <taxon>Metazoa</taxon>
        <taxon>Chordata</taxon>
        <taxon>Craniata</taxon>
        <taxon>Vertebrata</taxon>
        <taxon>Euteleostomi</taxon>
        <taxon>Actinopterygii</taxon>
        <taxon>Chondrostei</taxon>
        <taxon>Acipenseriformes</taxon>
        <taxon>Acipenseridae</taxon>
        <taxon>Acipenser</taxon>
    </lineage>
</organism>
<evidence type="ECO:0000313" key="2">
    <source>
        <dbReference type="EMBL" id="RXM97832.1"/>
    </source>
</evidence>
<dbReference type="EMBL" id="SCEB01000922">
    <property type="protein sequence ID" value="RXM97832.1"/>
    <property type="molecule type" value="Genomic_DNA"/>
</dbReference>
<feature type="region of interest" description="Disordered" evidence="1">
    <location>
        <begin position="71"/>
        <end position="117"/>
    </location>
</feature>
<reference evidence="2 3" key="1">
    <citation type="submission" date="2019-01" db="EMBL/GenBank/DDBJ databases">
        <title>Draft Genome and Complete Hox-Cluster Characterization of the Sterlet Sturgeon (Acipenser ruthenus).</title>
        <authorList>
            <person name="Wei Q."/>
        </authorList>
    </citation>
    <scope>NUCLEOTIDE SEQUENCE [LARGE SCALE GENOMIC DNA]</scope>
    <source>
        <strain evidence="2">WHYD16114868_AA</strain>
        <tissue evidence="2">Blood</tissue>
    </source>
</reference>
<comment type="caution">
    <text evidence="2">The sequence shown here is derived from an EMBL/GenBank/DDBJ whole genome shotgun (WGS) entry which is preliminary data.</text>
</comment>
<accession>A0A662YN32</accession>
<name>A0A662YN32_ACIRT</name>
<proteinExistence type="predicted"/>
<evidence type="ECO:0000256" key="1">
    <source>
        <dbReference type="SAM" id="MobiDB-lite"/>
    </source>
</evidence>
<dbReference type="Proteomes" id="UP000289886">
    <property type="component" value="Unassembled WGS sequence"/>
</dbReference>
<feature type="compositionally biased region" description="Basic and acidic residues" evidence="1">
    <location>
        <begin position="32"/>
        <end position="47"/>
    </location>
</feature>
<protein>
    <submittedName>
        <fullName evidence="2">Uncharacterized protein</fullName>
    </submittedName>
</protein>
<sequence>MAAAVVSTPTDPEEKIKMDIAELLRTLEKVETQEATRKQQESNRQWRQEQGLPTRELEFPASGLERLLQKGVWPTPKQESSVPELPATIPIPEPGVPVQEPELSGQEPEVQEPLLEE</sequence>
<keyword evidence="3" id="KW-1185">Reference proteome</keyword>
<feature type="compositionally biased region" description="Low complexity" evidence="1">
    <location>
        <begin position="106"/>
        <end position="117"/>
    </location>
</feature>
<dbReference type="AlphaFoldDB" id="A0A662YN32"/>
<gene>
    <name evidence="2" type="ORF">EOD39_13939</name>
</gene>
<feature type="region of interest" description="Disordered" evidence="1">
    <location>
        <begin position="32"/>
        <end position="56"/>
    </location>
</feature>
<evidence type="ECO:0000313" key="3">
    <source>
        <dbReference type="Proteomes" id="UP000289886"/>
    </source>
</evidence>